<dbReference type="RefSeq" id="XP_052744387.1">
    <property type="nucleotide sequence ID" value="XM_052888427.1"/>
</dbReference>
<sequence>MRAKTKWCFDLRSNLRAKNFVIGYWHLIAGLFSTVFHLMVAYILTDGFRCETSKESLRAVQWSWLEPFLLCTNMGAHGFYPYPLIFNYHPNPNIQYLSLPEDKPPCHTVMSVIYVNDIMYFLFNVLWMCFVLSYIIGIHKRDPGPLITFFIATCIKLVFQVKGVFEQSSFGNAFLDILYKIVDICLIVIFLQIILKHIKELRKDKNRKQPPGFFENLYIVMKAKEEKRKEPVFTISYNEKPPIIEEKEGKVLI</sequence>
<feature type="transmembrane region" description="Helical" evidence="1">
    <location>
        <begin position="177"/>
        <end position="195"/>
    </location>
</feature>
<keyword evidence="2" id="KW-1185">Reference proteome</keyword>
<dbReference type="RefSeq" id="XP_052744385.1">
    <property type="nucleotide sequence ID" value="XM_052888425.1"/>
</dbReference>
<keyword evidence="1" id="KW-1133">Transmembrane helix</keyword>
<accession>A0ABM3LZ80</accession>
<evidence type="ECO:0000313" key="5">
    <source>
        <dbReference type="RefSeq" id="XP_052744387.1"/>
    </source>
</evidence>
<protein>
    <submittedName>
        <fullName evidence="3 4">Uncharacterized protein LOC112047970</fullName>
    </submittedName>
</protein>
<name>A0ABM3LZ80_BICAN</name>
<dbReference type="RefSeq" id="XP_052744386.1">
    <property type="nucleotide sequence ID" value="XM_052888426.1"/>
</dbReference>
<reference evidence="3 4" key="1">
    <citation type="submission" date="2025-05" db="UniProtKB">
        <authorList>
            <consortium name="RefSeq"/>
        </authorList>
    </citation>
    <scope>IDENTIFICATION</scope>
</reference>
<proteinExistence type="predicted"/>
<organism evidence="2 4">
    <name type="scientific">Bicyclus anynana</name>
    <name type="common">Squinting bush brown butterfly</name>
    <dbReference type="NCBI Taxonomy" id="110368"/>
    <lineage>
        <taxon>Eukaryota</taxon>
        <taxon>Metazoa</taxon>
        <taxon>Ecdysozoa</taxon>
        <taxon>Arthropoda</taxon>
        <taxon>Hexapoda</taxon>
        <taxon>Insecta</taxon>
        <taxon>Pterygota</taxon>
        <taxon>Neoptera</taxon>
        <taxon>Endopterygota</taxon>
        <taxon>Lepidoptera</taxon>
        <taxon>Glossata</taxon>
        <taxon>Ditrysia</taxon>
        <taxon>Papilionoidea</taxon>
        <taxon>Nymphalidae</taxon>
        <taxon>Satyrinae</taxon>
        <taxon>Satyrini</taxon>
        <taxon>Mycalesina</taxon>
        <taxon>Bicyclus</taxon>
    </lineage>
</organism>
<dbReference type="GeneID" id="112047970"/>
<feature type="transmembrane region" description="Helical" evidence="1">
    <location>
        <begin position="21"/>
        <end position="44"/>
    </location>
</feature>
<dbReference type="Proteomes" id="UP001652582">
    <property type="component" value="Chromosome 22"/>
</dbReference>
<evidence type="ECO:0000313" key="2">
    <source>
        <dbReference type="Proteomes" id="UP001652582"/>
    </source>
</evidence>
<evidence type="ECO:0000256" key="1">
    <source>
        <dbReference type="SAM" id="Phobius"/>
    </source>
</evidence>
<evidence type="ECO:0000313" key="3">
    <source>
        <dbReference type="RefSeq" id="XP_052744385.1"/>
    </source>
</evidence>
<feature type="transmembrane region" description="Helical" evidence="1">
    <location>
        <begin position="146"/>
        <end position="165"/>
    </location>
</feature>
<evidence type="ECO:0000313" key="4">
    <source>
        <dbReference type="RefSeq" id="XP_052744386.1"/>
    </source>
</evidence>
<feature type="transmembrane region" description="Helical" evidence="1">
    <location>
        <begin position="118"/>
        <end position="139"/>
    </location>
</feature>
<keyword evidence="1" id="KW-0472">Membrane</keyword>
<keyword evidence="1" id="KW-0812">Transmembrane</keyword>
<gene>
    <name evidence="3 4 5" type="primary">LOC112047970</name>
</gene>